<dbReference type="eggNOG" id="COG3507">
    <property type="taxonomic scope" value="Bacteria"/>
</dbReference>
<evidence type="ECO:0000313" key="9">
    <source>
        <dbReference type="Proteomes" id="UP000006461"/>
    </source>
</evidence>
<keyword evidence="2 8" id="KW-0378">Hydrolase</keyword>
<dbReference type="CDD" id="cd08999">
    <property type="entry name" value="GH43_ABN-like"/>
    <property type="match status" value="1"/>
</dbReference>
<dbReference type="Gene3D" id="2.60.120.260">
    <property type="entry name" value="Galactose-binding domain-like"/>
    <property type="match status" value="2"/>
</dbReference>
<feature type="domain" description="CBM6" evidence="7">
    <location>
        <begin position="349"/>
        <end position="473"/>
    </location>
</feature>
<dbReference type="Pfam" id="PF04616">
    <property type="entry name" value="Glyco_hydro_43"/>
    <property type="match status" value="1"/>
</dbReference>
<dbReference type="GO" id="GO:0030246">
    <property type="term" value="F:carbohydrate binding"/>
    <property type="evidence" value="ECO:0007669"/>
    <property type="project" value="InterPro"/>
</dbReference>
<proteinExistence type="inferred from homology"/>
<keyword evidence="3" id="KW-0326">Glycosidase</keyword>
<evidence type="ECO:0000256" key="1">
    <source>
        <dbReference type="ARBA" id="ARBA00009865"/>
    </source>
</evidence>
<name>I4ERV6_MODI5</name>
<dbReference type="HOGENOM" id="CLU_009397_8_2_11"/>
<dbReference type="STRING" id="477641.MODMU_0662"/>
<comment type="similarity">
    <text evidence="1">Belongs to the glycosyl hydrolase 43 family.</text>
</comment>
<evidence type="ECO:0000256" key="3">
    <source>
        <dbReference type="ARBA" id="ARBA00023295"/>
    </source>
</evidence>
<dbReference type="GO" id="GO:0004553">
    <property type="term" value="F:hydrolase activity, hydrolyzing O-glycosyl compounds"/>
    <property type="evidence" value="ECO:0007669"/>
    <property type="project" value="InterPro"/>
</dbReference>
<feature type="domain" description="CBM6" evidence="7">
    <location>
        <begin position="492"/>
        <end position="616"/>
    </location>
</feature>
<reference evidence="8 9" key="1">
    <citation type="journal article" date="2012" name="J. Bacteriol.">
        <title>Genome Sequence of Radiation-Resistant Modestobacter marinus Strain BC501, a Representative Actinobacterium That Thrives on Calcareous Stone Surfaces.</title>
        <authorList>
            <person name="Normand P."/>
            <person name="Gury J."/>
            <person name="Pujic P."/>
            <person name="Chouaia B."/>
            <person name="Crotti E."/>
            <person name="Brusetti L."/>
            <person name="Daffonchio D."/>
            <person name="Vacherie B."/>
            <person name="Barbe V."/>
            <person name="Medigue C."/>
            <person name="Calteau A."/>
            <person name="Ghodhbane-Gtari F."/>
            <person name="Essoussi I."/>
            <person name="Nouioui I."/>
            <person name="Abbassi-Ghozzi I."/>
            <person name="Gtari M."/>
        </authorList>
    </citation>
    <scope>NUCLEOTIDE SEQUENCE [LARGE SCALE GENOMIC DNA]</scope>
    <source>
        <strain evidence="9">BC 501</strain>
    </source>
</reference>
<dbReference type="PATRIC" id="fig|477641.3.peg.631"/>
<gene>
    <name evidence="8" type="ordered locus">MODMU_0662</name>
</gene>
<evidence type="ECO:0000259" key="7">
    <source>
        <dbReference type="PROSITE" id="PS51175"/>
    </source>
</evidence>
<dbReference type="PANTHER" id="PTHR42812:SF5">
    <property type="entry name" value="ENDO-ARABINASE"/>
    <property type="match status" value="1"/>
</dbReference>
<accession>I4ERV6</accession>
<dbReference type="InterPro" id="IPR023296">
    <property type="entry name" value="Glyco_hydro_beta-prop_sf"/>
</dbReference>
<dbReference type="Proteomes" id="UP000006461">
    <property type="component" value="Chromosome"/>
</dbReference>
<dbReference type="SUPFAM" id="SSF49785">
    <property type="entry name" value="Galactose-binding domain-like"/>
    <property type="match status" value="2"/>
</dbReference>
<feature type="active site" description="Proton acceptor" evidence="4">
    <location>
        <position position="54"/>
    </location>
</feature>
<protein>
    <submittedName>
        <fullName evidence="8">Glycoside hydrolase family 43 (Modular protein)</fullName>
    </submittedName>
</protein>
<organism evidence="8 9">
    <name type="scientific">Modestobacter italicus (strain DSM 44449 / CECT 9708 / BC 501)</name>
    <dbReference type="NCBI Taxonomy" id="2732864"/>
    <lineage>
        <taxon>Bacteria</taxon>
        <taxon>Bacillati</taxon>
        <taxon>Actinomycetota</taxon>
        <taxon>Actinomycetes</taxon>
        <taxon>Geodermatophilales</taxon>
        <taxon>Geodermatophilaceae</taxon>
        <taxon>Modestobacter</taxon>
    </lineage>
</organism>
<dbReference type="PROSITE" id="PS51175">
    <property type="entry name" value="CBM6"/>
    <property type="match status" value="2"/>
</dbReference>
<dbReference type="OMA" id="KGWNTVT"/>
<dbReference type="InterPro" id="IPR005084">
    <property type="entry name" value="CBM6"/>
</dbReference>
<feature type="chain" id="PRO_5003689018" evidence="6">
    <location>
        <begin position="33"/>
        <end position="616"/>
    </location>
</feature>
<dbReference type="InterPro" id="IPR051795">
    <property type="entry name" value="Glycosyl_Hydrlase_43"/>
</dbReference>
<dbReference type="AlphaFoldDB" id="I4ERV6"/>
<evidence type="ECO:0000256" key="6">
    <source>
        <dbReference type="SAM" id="SignalP"/>
    </source>
</evidence>
<dbReference type="PANTHER" id="PTHR42812">
    <property type="entry name" value="BETA-XYLOSIDASE"/>
    <property type="match status" value="1"/>
</dbReference>
<feature type="site" description="Important for catalytic activity, responsible for pKa modulation of the active site Glu and correct orientation of both the proton donor and substrate" evidence="5">
    <location>
        <position position="181"/>
    </location>
</feature>
<evidence type="ECO:0000256" key="5">
    <source>
        <dbReference type="PIRSR" id="PIRSR606710-2"/>
    </source>
</evidence>
<dbReference type="GO" id="GO:0005975">
    <property type="term" value="P:carbohydrate metabolic process"/>
    <property type="evidence" value="ECO:0007669"/>
    <property type="project" value="InterPro"/>
</dbReference>
<dbReference type="SUPFAM" id="SSF75005">
    <property type="entry name" value="Arabinanase/levansucrase/invertase"/>
    <property type="match status" value="1"/>
</dbReference>
<evidence type="ECO:0000313" key="8">
    <source>
        <dbReference type="EMBL" id="CCH86119.1"/>
    </source>
</evidence>
<feature type="active site" description="Proton donor" evidence="4">
    <location>
        <position position="241"/>
    </location>
</feature>
<dbReference type="EMBL" id="FO203431">
    <property type="protein sequence ID" value="CCH86119.1"/>
    <property type="molecule type" value="Genomic_DNA"/>
</dbReference>
<dbReference type="KEGG" id="mmar:MODMU_0662"/>
<evidence type="ECO:0000256" key="4">
    <source>
        <dbReference type="PIRSR" id="PIRSR606710-1"/>
    </source>
</evidence>
<dbReference type="InterPro" id="IPR006710">
    <property type="entry name" value="Glyco_hydro_43"/>
</dbReference>
<evidence type="ECO:0000256" key="2">
    <source>
        <dbReference type="ARBA" id="ARBA00022801"/>
    </source>
</evidence>
<dbReference type="InterPro" id="IPR008979">
    <property type="entry name" value="Galactose-bd-like_sf"/>
</dbReference>
<feature type="signal peptide" evidence="6">
    <location>
        <begin position="1"/>
        <end position="32"/>
    </location>
</feature>
<keyword evidence="6" id="KW-0732">Signal</keyword>
<dbReference type="Gene3D" id="2.115.10.20">
    <property type="entry name" value="Glycosyl hydrolase domain, family 43"/>
    <property type="match status" value="1"/>
</dbReference>
<keyword evidence="9" id="KW-1185">Reference proteome</keyword>
<sequence>MPSPTSHRRTAAAGALLALGLLAPAFTGTAQAAPPPSAGAQASIEPVIDANFPDPDILVVDGVYHAYATNNEGQNVQHQTSTDLVHWTPQPDAAPVLGDWVGPCSFAPGGATDNCVWAPEVSAVEGGYALYYTARDESSQLQCIGVATSASPNGPFVPVGTEPLVCPTGQDGTPALGGAIDASTYREGGQLYLLWKADGNCCAGKTAIIYLQPLSADGTTLTGPPTELIRRDQPFEGNVVEAPTLVERNGTYYLFYSANDFAGGGYRTNYATSTSLTGPYVKSRTELMTTDRFQGDVRGPGGQDVVTNPDGSTSIVFHGWDPTYSYRAMYVSDLDWSATGVPSVAAASTRYQAEDGVVTNARVVADDTASGLAKVGGLDAPDSSVTVQVYAEKAGPATLGIRYANGSVDATGPVLATDTLTVNGRSAGTVTFLHTTWGNWQLLEQQVKLQKGWNTVTLTKATAFAEIDAIDVYAADHGPAPSAPPVVPATAVRYEAEDGVVTHARVVDDPNASAGAKVGGLDFADSSVTLQVFADKAGPATLGIRFANGSDRGGYPVESTDTVTVNGQDAGVVTFWHTRWDNWTTVEHPVKLQKGWNTVTLTRGTFYAELDAVDVY</sequence>